<dbReference type="InterPro" id="IPR029464">
    <property type="entry name" value="HSDR_N"/>
</dbReference>
<evidence type="ECO:0000259" key="3">
    <source>
        <dbReference type="Pfam" id="PF02384"/>
    </source>
</evidence>
<accession>A0A5M8P1B9</accession>
<keyword evidence="5" id="KW-0808">Transferase</keyword>
<evidence type="ECO:0000313" key="6">
    <source>
        <dbReference type="Proteomes" id="UP000324575"/>
    </source>
</evidence>
<keyword evidence="5" id="KW-0489">Methyltransferase</keyword>
<sequence length="713" mass="81939">MTLIERGIQKGLISFDDECKMITYLHQNKKRNYNYPEEKVQAEVFLTLILTYNYPVNCIRQFVPVQMGSETKEADIIVYDDDKCESPLIVVECKKEEISDQEFERAVEQAYSYANSGNIHAKYVWVTSKLKNQYYEVVQEKPVSRIEIPDIPQYGVSKLAPYKYVKGGISQSTNAVNEPEEHYGQKFFELEIVSESELVKIFMQAHQALWGGGQRNPSEAFDELDKLIFCKIWDEKHPRKVGAPYDFQIFRDEDATDLLKRVKALYKEGQKRDPEVFKDEISLSPAEVQTIVKYLQRINLSSTDLDSKGKAFETFMGSYFRGDFGQYFTPRAIVRFIVDSLPIERDSKVLDTSCGSGGFLLYALDKVRQQASTFYDPIKEERNHFVYWHDFAEKNLFGIEISKQIARTAKMNMIIHDDGHTNVISYDGLLSDEELRKESGNNGFKYNSFDFIITNPPFGSSVKLTEKAYLHQYNLGKKEEDWLALKSAGDTNRDSQSTEVLFIEQCHKFLTEHGYLAIVIPDGILTNSSLQYVRDNIEEMYRIVAVVSMPQTAFAATGAGVKSSVLFLRKHTAKTSEKISVKKMTLKDKIKADNQYIATVEKWEKEKNEAIKALEKAAKLQNPNANKKEIMEIIKDDKIKAQQKFTEKVNLLKEDLTETYFTAKQTALDDYPIFMAIAEDIGYDATGRPTTKNELIEIGEELAKFIEWINENE</sequence>
<dbReference type="Pfam" id="PF02384">
    <property type="entry name" value="N6_Mtase"/>
    <property type="match status" value="1"/>
</dbReference>
<dbReference type="GO" id="GO:0009307">
    <property type="term" value="P:DNA restriction-modification system"/>
    <property type="evidence" value="ECO:0007669"/>
    <property type="project" value="UniProtKB-KW"/>
</dbReference>
<feature type="domain" description="DNA methylase adenine-specific" evidence="3">
    <location>
        <begin position="306"/>
        <end position="641"/>
    </location>
</feature>
<protein>
    <submittedName>
        <fullName evidence="5">Putative type I restriction enzymeP M protein</fullName>
        <ecNumber evidence="5">2.1.1.72</ecNumber>
    </submittedName>
</protein>
<evidence type="ECO:0000259" key="4">
    <source>
        <dbReference type="Pfam" id="PF13588"/>
    </source>
</evidence>
<dbReference type="Gene3D" id="3.40.50.150">
    <property type="entry name" value="Vaccinia Virus protein VP39"/>
    <property type="match status" value="1"/>
</dbReference>
<gene>
    <name evidence="5" type="ORF">EZS26_001548</name>
</gene>
<dbReference type="AlphaFoldDB" id="A0A5M8P1B9"/>
<dbReference type="GO" id="GO:0003677">
    <property type="term" value="F:DNA binding"/>
    <property type="evidence" value="ECO:0007669"/>
    <property type="project" value="InterPro"/>
</dbReference>
<dbReference type="Pfam" id="PF13588">
    <property type="entry name" value="HSDR_N_2"/>
    <property type="match status" value="1"/>
</dbReference>
<dbReference type="GO" id="GO:0032259">
    <property type="term" value="P:methylation"/>
    <property type="evidence" value="ECO:0007669"/>
    <property type="project" value="UniProtKB-KW"/>
</dbReference>
<evidence type="ECO:0000256" key="2">
    <source>
        <dbReference type="ARBA" id="ARBA00022747"/>
    </source>
</evidence>
<dbReference type="InterPro" id="IPR052916">
    <property type="entry name" value="Type-I_RE_MTase_Subunit"/>
</dbReference>
<evidence type="ECO:0000313" key="5">
    <source>
        <dbReference type="EMBL" id="KAA6302188.1"/>
    </source>
</evidence>
<dbReference type="GO" id="GO:0009007">
    <property type="term" value="F:site-specific DNA-methyltransferase (adenine-specific) activity"/>
    <property type="evidence" value="ECO:0007669"/>
    <property type="project" value="UniProtKB-EC"/>
</dbReference>
<dbReference type="GO" id="GO:0008170">
    <property type="term" value="F:N-methyltransferase activity"/>
    <property type="evidence" value="ECO:0007669"/>
    <property type="project" value="InterPro"/>
</dbReference>
<comment type="caution">
    <text evidence="5">The sequence shown here is derived from an EMBL/GenBank/DDBJ whole genome shotgun (WGS) entry which is preliminary data.</text>
</comment>
<keyword evidence="2" id="KW-0680">Restriction system</keyword>
<dbReference type="EC" id="2.1.1.72" evidence="5"/>
<dbReference type="InterPro" id="IPR002052">
    <property type="entry name" value="DNA_methylase_N6_adenine_CS"/>
</dbReference>
<comment type="similarity">
    <text evidence="1">Belongs to the N(4)/N(6)-methyltransferase family.</text>
</comment>
<dbReference type="EMBL" id="SNRX01000009">
    <property type="protein sequence ID" value="KAA6302188.1"/>
    <property type="molecule type" value="Genomic_DNA"/>
</dbReference>
<dbReference type="InterPro" id="IPR003356">
    <property type="entry name" value="DNA_methylase_A-5"/>
</dbReference>
<dbReference type="PANTHER" id="PTHR42998">
    <property type="entry name" value="TYPE I RESTRICTION ENZYME HINDVIIP M PROTEIN-RELATED"/>
    <property type="match status" value="1"/>
</dbReference>
<dbReference type="PROSITE" id="PS00092">
    <property type="entry name" value="N6_MTASE"/>
    <property type="match status" value="1"/>
</dbReference>
<reference evidence="5 6" key="1">
    <citation type="submission" date="2019-03" db="EMBL/GenBank/DDBJ databases">
        <title>Single cell metagenomics reveals metabolic interactions within the superorganism composed of flagellate Streblomastix strix and complex community of Bacteroidetes bacteria on its surface.</title>
        <authorList>
            <person name="Treitli S.C."/>
            <person name="Kolisko M."/>
            <person name="Husnik F."/>
            <person name="Keeling P."/>
            <person name="Hampl V."/>
        </authorList>
    </citation>
    <scope>NUCLEOTIDE SEQUENCE [LARGE SCALE GENOMIC DNA]</scope>
    <source>
        <strain evidence="5">St1</strain>
    </source>
</reference>
<feature type="domain" description="Type I restriction enzyme R protein N-terminal" evidence="4">
    <location>
        <begin position="36"/>
        <end position="152"/>
    </location>
</feature>
<dbReference type="InterPro" id="IPR029063">
    <property type="entry name" value="SAM-dependent_MTases_sf"/>
</dbReference>
<dbReference type="PRINTS" id="PR00507">
    <property type="entry name" value="N12N6MTFRASE"/>
</dbReference>
<organism evidence="5 6">
    <name type="scientific">Candidatus Ordinivivax streblomastigis</name>
    <dbReference type="NCBI Taxonomy" id="2540710"/>
    <lineage>
        <taxon>Bacteria</taxon>
        <taxon>Pseudomonadati</taxon>
        <taxon>Bacteroidota</taxon>
        <taxon>Bacteroidia</taxon>
        <taxon>Bacteroidales</taxon>
        <taxon>Candidatus Ordinivivax</taxon>
    </lineage>
</organism>
<name>A0A5M8P1B9_9BACT</name>
<evidence type="ECO:0000256" key="1">
    <source>
        <dbReference type="ARBA" id="ARBA00006594"/>
    </source>
</evidence>
<dbReference type="PANTHER" id="PTHR42998:SF1">
    <property type="entry name" value="TYPE I RESTRICTION ENZYME HINDI METHYLASE SUBUNIT"/>
    <property type="match status" value="1"/>
</dbReference>
<proteinExistence type="inferred from homology"/>
<dbReference type="SUPFAM" id="SSF53335">
    <property type="entry name" value="S-adenosyl-L-methionine-dependent methyltransferases"/>
    <property type="match status" value="1"/>
</dbReference>
<dbReference type="Proteomes" id="UP000324575">
    <property type="component" value="Unassembled WGS sequence"/>
</dbReference>